<gene>
    <name evidence="2" type="ORF">QE152_g22315</name>
</gene>
<feature type="compositionally biased region" description="Polar residues" evidence="1">
    <location>
        <begin position="1"/>
        <end position="13"/>
    </location>
</feature>
<name>A0AAW1KMG7_POPJA</name>
<keyword evidence="3" id="KW-1185">Reference proteome</keyword>
<evidence type="ECO:0000313" key="2">
    <source>
        <dbReference type="EMBL" id="KAK9720016.1"/>
    </source>
</evidence>
<dbReference type="AlphaFoldDB" id="A0AAW1KMG7"/>
<sequence>MATAQTYFSTSDFPTPARRQTRRRVTKTHPKFHWEQATAPTQGSIINQRLTARRQLILVQKISIYFTDIYSGNFPLDSWLGRESERGLSFLVGRVVGRCSWEPVLAVTERMRASPQPALPTRDEPATHHLPLEE</sequence>
<protein>
    <submittedName>
        <fullName evidence="2">Uncharacterized protein</fullName>
    </submittedName>
</protein>
<dbReference type="EMBL" id="JASPKY010000214">
    <property type="protein sequence ID" value="KAK9720016.1"/>
    <property type="molecule type" value="Genomic_DNA"/>
</dbReference>
<dbReference type="Proteomes" id="UP001458880">
    <property type="component" value="Unassembled WGS sequence"/>
</dbReference>
<proteinExistence type="predicted"/>
<reference evidence="2 3" key="1">
    <citation type="journal article" date="2024" name="BMC Genomics">
        <title>De novo assembly and annotation of Popillia japonica's genome with initial clues to its potential as an invasive pest.</title>
        <authorList>
            <person name="Cucini C."/>
            <person name="Boschi S."/>
            <person name="Funari R."/>
            <person name="Cardaioli E."/>
            <person name="Iannotti N."/>
            <person name="Marturano G."/>
            <person name="Paoli F."/>
            <person name="Bruttini M."/>
            <person name="Carapelli A."/>
            <person name="Frati F."/>
            <person name="Nardi F."/>
        </authorList>
    </citation>
    <scope>NUCLEOTIDE SEQUENCE [LARGE SCALE GENOMIC DNA]</scope>
    <source>
        <strain evidence="2">DMR45628</strain>
    </source>
</reference>
<evidence type="ECO:0000313" key="3">
    <source>
        <dbReference type="Proteomes" id="UP001458880"/>
    </source>
</evidence>
<comment type="caution">
    <text evidence="2">The sequence shown here is derived from an EMBL/GenBank/DDBJ whole genome shotgun (WGS) entry which is preliminary data.</text>
</comment>
<evidence type="ECO:0000256" key="1">
    <source>
        <dbReference type="SAM" id="MobiDB-lite"/>
    </source>
</evidence>
<organism evidence="2 3">
    <name type="scientific">Popillia japonica</name>
    <name type="common">Japanese beetle</name>
    <dbReference type="NCBI Taxonomy" id="7064"/>
    <lineage>
        <taxon>Eukaryota</taxon>
        <taxon>Metazoa</taxon>
        <taxon>Ecdysozoa</taxon>
        <taxon>Arthropoda</taxon>
        <taxon>Hexapoda</taxon>
        <taxon>Insecta</taxon>
        <taxon>Pterygota</taxon>
        <taxon>Neoptera</taxon>
        <taxon>Endopterygota</taxon>
        <taxon>Coleoptera</taxon>
        <taxon>Polyphaga</taxon>
        <taxon>Scarabaeiformia</taxon>
        <taxon>Scarabaeidae</taxon>
        <taxon>Rutelinae</taxon>
        <taxon>Popillia</taxon>
    </lineage>
</organism>
<feature type="region of interest" description="Disordered" evidence="1">
    <location>
        <begin position="112"/>
        <end position="134"/>
    </location>
</feature>
<accession>A0AAW1KMG7</accession>
<feature type="region of interest" description="Disordered" evidence="1">
    <location>
        <begin position="1"/>
        <end position="25"/>
    </location>
</feature>
<feature type="compositionally biased region" description="Basic and acidic residues" evidence="1">
    <location>
        <begin position="121"/>
        <end position="134"/>
    </location>
</feature>